<feature type="compositionally biased region" description="Acidic residues" evidence="2">
    <location>
        <begin position="536"/>
        <end position="552"/>
    </location>
</feature>
<evidence type="ECO:0000256" key="2">
    <source>
        <dbReference type="SAM" id="MobiDB-lite"/>
    </source>
</evidence>
<name>A0ABR1U8X3_9PEZI</name>
<keyword evidence="1" id="KW-0175">Coiled coil</keyword>
<evidence type="ECO:0000313" key="4">
    <source>
        <dbReference type="Proteomes" id="UP001446871"/>
    </source>
</evidence>
<organism evidence="3 4">
    <name type="scientific">Apiospora saccharicola</name>
    <dbReference type="NCBI Taxonomy" id="335842"/>
    <lineage>
        <taxon>Eukaryota</taxon>
        <taxon>Fungi</taxon>
        <taxon>Dikarya</taxon>
        <taxon>Ascomycota</taxon>
        <taxon>Pezizomycotina</taxon>
        <taxon>Sordariomycetes</taxon>
        <taxon>Xylariomycetidae</taxon>
        <taxon>Amphisphaeriales</taxon>
        <taxon>Apiosporaceae</taxon>
        <taxon>Apiospora</taxon>
    </lineage>
</organism>
<protein>
    <submittedName>
        <fullName evidence="3">Uncharacterized protein</fullName>
    </submittedName>
</protein>
<reference evidence="3 4" key="1">
    <citation type="submission" date="2023-01" db="EMBL/GenBank/DDBJ databases">
        <title>Analysis of 21 Apiospora genomes using comparative genomics revels a genus with tremendous synthesis potential of carbohydrate active enzymes and secondary metabolites.</title>
        <authorList>
            <person name="Sorensen T."/>
        </authorList>
    </citation>
    <scope>NUCLEOTIDE SEQUENCE [LARGE SCALE GENOMIC DNA]</scope>
    <source>
        <strain evidence="3 4">CBS 83171</strain>
    </source>
</reference>
<evidence type="ECO:0000256" key="1">
    <source>
        <dbReference type="SAM" id="Coils"/>
    </source>
</evidence>
<sequence length="806" mass="91275">MAKLLQNLVDLRDVFPGDRHSQSLFLQNQIVAPFDAVAARAANKQDELRSTNGLDILLRIVRHLISFQNDKWLNPSPGEAPNPLLELAWADLETENGQHTHKARLDVLKTFFPDKDLTKEDLSFEDLARHDLMHRSIWRRLSFLLYDPDTLSRKTGGDEWENDKPSEGEQGDKEMKELAEDSLVFNDPTKFRSLHEAIEDRFDIFVDPSRGRDYYFQFNEPTFIRVRYVPHHANAGDREEDVINTDSRRLIQGPKPNVVRIPESGSNVVTYNKVEVVHLHSQTSRDFLKMFHLDGSVLPVVQEKEEPDQCRSYMFYYLKAPLTHLHQGQNNERSNPPIRSDALPVLSSLAIELVEALDDPERSYEHVWDVIKQMAREMQNNQTMVPADDTVAQVLHKDNDQVEYSSMFLLLHTIHPRVLRSVCMGTVAYEFYDESSGAWSGVHSEHGPGAYAVGIAIKGRDGKFLTATEIRALINILQTYGAGCAAWEATNQDVFGQRQLDEQQTADLAWVTEIDNQYPPAGRVSPTSEMQADIEAESDAAADDGTDTEEEGSQTMRRPRFSNSSQSLATGTHALISMFQRRLMHGTNPSEPQIQSPLLIGSSNDLQARKQNCRPNVARLHSAANLYGLLMSCIKFMGLEPEEVFVPFTKAWMVSQINQGEVLGTVVASSLVSMTGLNVHDAGAKNETKTPPTEAVFQETRNEVNRQDWFLNNLQNTTDRSEYGQLKKLNDEIFSVTEEDMKAAEDRARVARNSYSAAIMEAENVLKEQWAELEEAKKALAARQAWEKEISELEDGLFDNLDWLDD</sequence>
<feature type="region of interest" description="Disordered" evidence="2">
    <location>
        <begin position="536"/>
        <end position="567"/>
    </location>
</feature>
<accession>A0ABR1U8X3</accession>
<proteinExistence type="predicted"/>
<dbReference type="Proteomes" id="UP001446871">
    <property type="component" value="Unassembled WGS sequence"/>
</dbReference>
<dbReference type="EMBL" id="JAQQWM010000008">
    <property type="protein sequence ID" value="KAK8054408.1"/>
    <property type="molecule type" value="Genomic_DNA"/>
</dbReference>
<keyword evidence="4" id="KW-1185">Reference proteome</keyword>
<comment type="caution">
    <text evidence="3">The sequence shown here is derived from an EMBL/GenBank/DDBJ whole genome shotgun (WGS) entry which is preliminary data.</text>
</comment>
<evidence type="ECO:0000313" key="3">
    <source>
        <dbReference type="EMBL" id="KAK8054408.1"/>
    </source>
</evidence>
<gene>
    <name evidence="3" type="ORF">PG996_013709</name>
</gene>
<feature type="region of interest" description="Disordered" evidence="2">
    <location>
        <begin position="154"/>
        <end position="174"/>
    </location>
</feature>
<feature type="coiled-coil region" evidence="1">
    <location>
        <begin position="759"/>
        <end position="796"/>
    </location>
</feature>